<evidence type="ECO:0000259" key="14">
    <source>
        <dbReference type="Pfam" id="PF02737"/>
    </source>
</evidence>
<dbReference type="SUPFAM" id="SSF48179">
    <property type="entry name" value="6-phosphogluconate dehydrogenase C-terminal domain-like"/>
    <property type="match status" value="2"/>
</dbReference>
<reference evidence="15 16" key="1">
    <citation type="submission" date="2016-10" db="EMBL/GenBank/DDBJ databases">
        <title>Comparative genome analysis of multiple Pseudomonas spp. focuses on biocontrol and plant growth promoting traits.</title>
        <authorList>
            <person name="Tao X.-Y."/>
            <person name="Taylor C.G."/>
        </authorList>
    </citation>
    <scope>NUCLEOTIDE SEQUENCE [LARGE SCALE GENOMIC DNA]</scope>
    <source>
        <strain evidence="15 16">29G9</strain>
    </source>
</reference>
<dbReference type="GO" id="GO:0006635">
    <property type="term" value="P:fatty acid beta-oxidation"/>
    <property type="evidence" value="ECO:0007669"/>
    <property type="project" value="UniProtKB-UniPathway"/>
</dbReference>
<dbReference type="GO" id="GO:0004300">
    <property type="term" value="F:enoyl-CoA hydratase activity"/>
    <property type="evidence" value="ECO:0007669"/>
    <property type="project" value="UniProtKB-EC"/>
</dbReference>
<dbReference type="EMBL" id="MOAY01000081">
    <property type="protein sequence ID" value="ROM33933.1"/>
    <property type="molecule type" value="Genomic_DNA"/>
</dbReference>
<feature type="domain" description="3-hydroxyacyl-CoA dehydrogenase C-terminal" evidence="13">
    <location>
        <begin position="500"/>
        <end position="597"/>
    </location>
</feature>
<evidence type="ECO:0000313" key="16">
    <source>
        <dbReference type="Proteomes" id="UP000284656"/>
    </source>
</evidence>
<dbReference type="SUPFAM" id="SSF52096">
    <property type="entry name" value="ClpP/crotonase"/>
    <property type="match status" value="1"/>
</dbReference>
<evidence type="ECO:0000256" key="5">
    <source>
        <dbReference type="ARBA" id="ARBA00022832"/>
    </source>
</evidence>
<evidence type="ECO:0000256" key="6">
    <source>
        <dbReference type="ARBA" id="ARBA00022963"/>
    </source>
</evidence>
<dbReference type="InterPro" id="IPR029045">
    <property type="entry name" value="ClpP/crotonase-like_dom_sf"/>
</dbReference>
<dbReference type="Pfam" id="PF02737">
    <property type="entry name" value="3HCDH_N"/>
    <property type="match status" value="1"/>
</dbReference>
<dbReference type="PROSITE" id="PS00067">
    <property type="entry name" value="3HCDH"/>
    <property type="match status" value="1"/>
</dbReference>
<dbReference type="InterPro" id="IPR008927">
    <property type="entry name" value="6-PGluconate_DH-like_C_sf"/>
</dbReference>
<evidence type="ECO:0000256" key="3">
    <source>
        <dbReference type="ARBA" id="ARBA00008750"/>
    </source>
</evidence>
<keyword evidence="7" id="KW-0560">Oxidoreductase</keyword>
<dbReference type="Pfam" id="PF00378">
    <property type="entry name" value="ECH_1"/>
    <property type="match status" value="1"/>
</dbReference>
<evidence type="ECO:0000256" key="1">
    <source>
        <dbReference type="ARBA" id="ARBA00005005"/>
    </source>
</evidence>
<evidence type="ECO:0000256" key="2">
    <source>
        <dbReference type="ARBA" id="ARBA00007005"/>
    </source>
</evidence>
<evidence type="ECO:0000256" key="10">
    <source>
        <dbReference type="ARBA" id="ARBA00023239"/>
    </source>
</evidence>
<dbReference type="AlphaFoldDB" id="A0A423ERM4"/>
<dbReference type="InterPro" id="IPR006176">
    <property type="entry name" value="3-OHacyl-CoA_DH_NAD-bd"/>
</dbReference>
<comment type="catalytic activity">
    <reaction evidence="12">
        <text>a (3S)-3-hydroxyacyl-CoA + NAD(+) = a 3-oxoacyl-CoA + NADH + H(+)</text>
        <dbReference type="Rhea" id="RHEA:22432"/>
        <dbReference type="ChEBI" id="CHEBI:15378"/>
        <dbReference type="ChEBI" id="CHEBI:57318"/>
        <dbReference type="ChEBI" id="CHEBI:57540"/>
        <dbReference type="ChEBI" id="CHEBI:57945"/>
        <dbReference type="ChEBI" id="CHEBI:90726"/>
        <dbReference type="EC" id="1.1.1.35"/>
    </reaction>
</comment>
<dbReference type="InterPro" id="IPR001753">
    <property type="entry name" value="Enoyl-CoA_hydra/iso"/>
</dbReference>
<evidence type="ECO:0000256" key="9">
    <source>
        <dbReference type="ARBA" id="ARBA00023098"/>
    </source>
</evidence>
<evidence type="ECO:0000256" key="11">
    <source>
        <dbReference type="ARBA" id="ARBA00023268"/>
    </source>
</evidence>
<keyword evidence="9" id="KW-0443">Lipid metabolism</keyword>
<dbReference type="PANTHER" id="PTHR43612">
    <property type="entry name" value="TRIFUNCTIONAL ENZYME SUBUNIT ALPHA"/>
    <property type="match status" value="1"/>
</dbReference>
<dbReference type="UniPathway" id="UPA00659"/>
<dbReference type="GO" id="GO:0070403">
    <property type="term" value="F:NAD+ binding"/>
    <property type="evidence" value="ECO:0007669"/>
    <property type="project" value="InterPro"/>
</dbReference>
<dbReference type="Gene3D" id="1.10.1040.50">
    <property type="match status" value="1"/>
</dbReference>
<evidence type="ECO:0000256" key="12">
    <source>
        <dbReference type="ARBA" id="ARBA00049556"/>
    </source>
</evidence>
<feature type="domain" description="3-hydroxyacyl-CoA dehydrogenase NAD binding" evidence="14">
    <location>
        <begin position="319"/>
        <end position="497"/>
    </location>
</feature>
<comment type="pathway">
    <text evidence="1">Lipid metabolism; fatty acid beta-oxidation.</text>
</comment>
<dbReference type="CDD" id="cd06558">
    <property type="entry name" value="crotonase-like"/>
    <property type="match status" value="1"/>
</dbReference>
<protein>
    <recommendedName>
        <fullName evidence="4">enoyl-CoA hydratase</fullName>
        <ecNumber evidence="4">4.2.1.17</ecNumber>
    </recommendedName>
</protein>
<dbReference type="Gene3D" id="3.90.226.10">
    <property type="entry name" value="2-enoyl-CoA Hydratase, Chain A, domain 1"/>
    <property type="match status" value="1"/>
</dbReference>
<dbReference type="GO" id="GO:0016509">
    <property type="term" value="F:long-chain (3S)-3-hydroxyacyl-CoA dehydrogenase (NAD+) activity"/>
    <property type="evidence" value="ECO:0007669"/>
    <property type="project" value="TreeGrafter"/>
</dbReference>
<evidence type="ECO:0000259" key="13">
    <source>
        <dbReference type="Pfam" id="PF00725"/>
    </source>
</evidence>
<gene>
    <name evidence="15" type="ORF">BK648_24545</name>
</gene>
<dbReference type="InterPro" id="IPR006108">
    <property type="entry name" value="3HC_DH_C"/>
</dbReference>
<dbReference type="FunFam" id="3.40.50.720:FF:000009">
    <property type="entry name" value="Fatty oxidation complex, alpha subunit"/>
    <property type="match status" value="1"/>
</dbReference>
<evidence type="ECO:0000256" key="8">
    <source>
        <dbReference type="ARBA" id="ARBA00023027"/>
    </source>
</evidence>
<proteinExistence type="inferred from homology"/>
<evidence type="ECO:0000313" key="15">
    <source>
        <dbReference type="EMBL" id="ROM33933.1"/>
    </source>
</evidence>
<sequence>MYQTLNYSVSDAGVATILIDIPGSSANVMSVQFRDELASAISRVADDSSVKGAVISSAKSDFMAGGDLKQMMTLFDQGLNAEQALAVANQFKPLLRKMETSGKVFVAAINGPAMGGGFELALACHRRVVVDDAKLVLALPEVTLGLIPGAGGTQRLPRLIGIAKALPILLKGERLSPQKALELGLVEQLVSADTVLATASQLVLETTDPSQPWDRKGYSVPGGAGFMGPEPGATFNLAATSIARETSRNYPAPIALLTAVAHGTAVPMDAALHIESCQFAKLLMDPVARNMMRTLFVNKGELDKLVNRPQNVAPAELKTIGVVGAGLMGAGVAHVAALANFDVLMLDATEAQAEAGKQRLADGFTKLISRNRMSQDKADTILARITAVGDYARLADCDLVVEAVFEDRKVKSDVFAKLQAVLKPGAIIASNTSSLPITSLSEGLTAPENFIGLHFFSPVDRMALVEVIKGKQTSEATLAHALDFIKRLRKTPIIVNDARGFFTTRVISAYLHESMGMLAEGIKPALIDNAAKLAGFPVGPLSLIDEVTIEIGYNAMNQTKADLGADWVEPVGYKVQKRFVAELDRKGRRYGQGFYDYPDGKRQVWAGLADVYPQQDPQPNVEDVKNRLLLIQALEAARAFEEGVITDPAEGDVGAVLGIGFPSYTGGVFSLIDTLGIDRFVATCERLAQTYGERWQPSTWLKTRAASGERFYPLAV</sequence>
<name>A0A423ERM4_9PSED</name>
<keyword evidence="5" id="KW-0276">Fatty acid metabolism</keyword>
<keyword evidence="10" id="KW-0456">Lyase</keyword>
<dbReference type="InterPro" id="IPR050136">
    <property type="entry name" value="FA_oxidation_alpha_subunit"/>
</dbReference>
<dbReference type="RefSeq" id="WP_123718317.1">
    <property type="nucleotide sequence ID" value="NZ_MOAY01000081.1"/>
</dbReference>
<comment type="similarity">
    <text evidence="3">In the N-terminal section; belongs to the enoyl-CoA hydratase/isomerase family.</text>
</comment>
<dbReference type="InterPro" id="IPR006180">
    <property type="entry name" value="3-OHacyl-CoA_DH_CS"/>
</dbReference>
<accession>A0A423ERM4</accession>
<keyword evidence="11" id="KW-0511">Multifunctional enzyme</keyword>
<comment type="similarity">
    <text evidence="2">In the central section; belongs to the 3-hydroxyacyl-CoA dehydrogenase family.</text>
</comment>
<evidence type="ECO:0000256" key="4">
    <source>
        <dbReference type="ARBA" id="ARBA00012076"/>
    </source>
</evidence>
<dbReference type="Pfam" id="PF00725">
    <property type="entry name" value="3HCDH"/>
    <property type="match status" value="2"/>
</dbReference>
<dbReference type="EC" id="4.2.1.17" evidence="4"/>
<dbReference type="Gene3D" id="3.40.50.720">
    <property type="entry name" value="NAD(P)-binding Rossmann-like Domain"/>
    <property type="match status" value="1"/>
</dbReference>
<organism evidence="15 16">
    <name type="scientific">Pseudomonas poae</name>
    <dbReference type="NCBI Taxonomy" id="200451"/>
    <lineage>
        <taxon>Bacteria</taxon>
        <taxon>Pseudomonadati</taxon>
        <taxon>Pseudomonadota</taxon>
        <taxon>Gammaproteobacteria</taxon>
        <taxon>Pseudomonadales</taxon>
        <taxon>Pseudomonadaceae</taxon>
        <taxon>Pseudomonas</taxon>
    </lineage>
</organism>
<evidence type="ECO:0000256" key="7">
    <source>
        <dbReference type="ARBA" id="ARBA00023002"/>
    </source>
</evidence>
<feature type="domain" description="3-hydroxyacyl-CoA dehydrogenase C-terminal" evidence="13">
    <location>
        <begin position="625"/>
        <end position="708"/>
    </location>
</feature>
<dbReference type="Proteomes" id="UP000284656">
    <property type="component" value="Unassembled WGS sequence"/>
</dbReference>
<dbReference type="PANTHER" id="PTHR43612:SF3">
    <property type="entry name" value="TRIFUNCTIONAL ENZYME SUBUNIT ALPHA, MITOCHONDRIAL"/>
    <property type="match status" value="1"/>
</dbReference>
<dbReference type="SUPFAM" id="SSF51735">
    <property type="entry name" value="NAD(P)-binding Rossmann-fold domains"/>
    <property type="match status" value="1"/>
</dbReference>
<comment type="caution">
    <text evidence="15">The sequence shown here is derived from an EMBL/GenBank/DDBJ whole genome shotgun (WGS) entry which is preliminary data.</text>
</comment>
<dbReference type="InterPro" id="IPR036291">
    <property type="entry name" value="NAD(P)-bd_dom_sf"/>
</dbReference>
<keyword evidence="6" id="KW-0442">Lipid degradation</keyword>
<keyword evidence="8" id="KW-0520">NAD</keyword>